<organism evidence="3 4">
    <name type="scientific">Oidiodendron maius (strain Zn)</name>
    <dbReference type="NCBI Taxonomy" id="913774"/>
    <lineage>
        <taxon>Eukaryota</taxon>
        <taxon>Fungi</taxon>
        <taxon>Dikarya</taxon>
        <taxon>Ascomycota</taxon>
        <taxon>Pezizomycotina</taxon>
        <taxon>Leotiomycetes</taxon>
        <taxon>Leotiomycetes incertae sedis</taxon>
        <taxon>Myxotrichaceae</taxon>
        <taxon>Oidiodendron</taxon>
    </lineage>
</organism>
<dbReference type="AlphaFoldDB" id="A0A0C3CRT2"/>
<dbReference type="STRING" id="913774.A0A0C3CRT2"/>
<evidence type="ECO:0000256" key="1">
    <source>
        <dbReference type="SAM" id="MobiDB-lite"/>
    </source>
</evidence>
<dbReference type="InParanoid" id="A0A0C3CRT2"/>
<evidence type="ECO:0000313" key="3">
    <source>
        <dbReference type="EMBL" id="KIN01704.1"/>
    </source>
</evidence>
<keyword evidence="2" id="KW-0812">Transmembrane</keyword>
<dbReference type="EMBL" id="KN832875">
    <property type="protein sequence ID" value="KIN01704.1"/>
    <property type="molecule type" value="Genomic_DNA"/>
</dbReference>
<accession>A0A0C3CRT2</accession>
<protein>
    <recommendedName>
        <fullName evidence="5">MARVEL domain-containing protein</fullName>
    </recommendedName>
</protein>
<dbReference type="OrthoDB" id="4918558at2759"/>
<feature type="region of interest" description="Disordered" evidence="1">
    <location>
        <begin position="166"/>
        <end position="198"/>
    </location>
</feature>
<dbReference type="HOGENOM" id="CLU_081911_0_0_1"/>
<keyword evidence="4" id="KW-1185">Reference proteome</keyword>
<evidence type="ECO:0008006" key="5">
    <source>
        <dbReference type="Google" id="ProtNLM"/>
    </source>
</evidence>
<gene>
    <name evidence="3" type="ORF">OIDMADRAFT_161132</name>
</gene>
<feature type="compositionally biased region" description="Basic residues" evidence="1">
    <location>
        <begin position="173"/>
        <end position="198"/>
    </location>
</feature>
<reference evidence="3 4" key="1">
    <citation type="submission" date="2014-04" db="EMBL/GenBank/DDBJ databases">
        <authorList>
            <consortium name="DOE Joint Genome Institute"/>
            <person name="Kuo A."/>
            <person name="Martino E."/>
            <person name="Perotto S."/>
            <person name="Kohler A."/>
            <person name="Nagy L.G."/>
            <person name="Floudas D."/>
            <person name="Copeland A."/>
            <person name="Barry K.W."/>
            <person name="Cichocki N."/>
            <person name="Veneault-Fourrey C."/>
            <person name="LaButti K."/>
            <person name="Lindquist E.A."/>
            <person name="Lipzen A."/>
            <person name="Lundell T."/>
            <person name="Morin E."/>
            <person name="Murat C."/>
            <person name="Sun H."/>
            <person name="Tunlid A."/>
            <person name="Henrissat B."/>
            <person name="Grigoriev I.V."/>
            <person name="Hibbett D.S."/>
            <person name="Martin F."/>
            <person name="Nordberg H.P."/>
            <person name="Cantor M.N."/>
            <person name="Hua S.X."/>
        </authorList>
    </citation>
    <scope>NUCLEOTIDE SEQUENCE [LARGE SCALE GENOMIC DNA]</scope>
    <source>
        <strain evidence="3 4">Zn</strain>
    </source>
</reference>
<reference evidence="4" key="2">
    <citation type="submission" date="2015-01" db="EMBL/GenBank/DDBJ databases">
        <title>Evolutionary Origins and Diversification of the Mycorrhizal Mutualists.</title>
        <authorList>
            <consortium name="DOE Joint Genome Institute"/>
            <consortium name="Mycorrhizal Genomics Consortium"/>
            <person name="Kohler A."/>
            <person name="Kuo A."/>
            <person name="Nagy L.G."/>
            <person name="Floudas D."/>
            <person name="Copeland A."/>
            <person name="Barry K.W."/>
            <person name="Cichocki N."/>
            <person name="Veneault-Fourrey C."/>
            <person name="LaButti K."/>
            <person name="Lindquist E.A."/>
            <person name="Lipzen A."/>
            <person name="Lundell T."/>
            <person name="Morin E."/>
            <person name="Murat C."/>
            <person name="Riley R."/>
            <person name="Ohm R."/>
            <person name="Sun H."/>
            <person name="Tunlid A."/>
            <person name="Henrissat B."/>
            <person name="Grigoriev I.V."/>
            <person name="Hibbett D.S."/>
            <person name="Martin F."/>
        </authorList>
    </citation>
    <scope>NUCLEOTIDE SEQUENCE [LARGE SCALE GENOMIC DNA]</scope>
    <source>
        <strain evidence="4">Zn</strain>
    </source>
</reference>
<feature type="transmembrane region" description="Helical" evidence="2">
    <location>
        <begin position="73"/>
        <end position="92"/>
    </location>
</feature>
<proteinExistence type="predicted"/>
<keyword evidence="2" id="KW-1133">Transmembrane helix</keyword>
<feature type="transmembrane region" description="Helical" evidence="2">
    <location>
        <begin position="39"/>
        <end position="61"/>
    </location>
</feature>
<dbReference type="Proteomes" id="UP000054321">
    <property type="component" value="Unassembled WGS sequence"/>
</dbReference>
<evidence type="ECO:0000256" key="2">
    <source>
        <dbReference type="SAM" id="Phobius"/>
    </source>
</evidence>
<feature type="transmembrane region" description="Helical" evidence="2">
    <location>
        <begin position="12"/>
        <end position="33"/>
    </location>
</feature>
<feature type="transmembrane region" description="Helical" evidence="2">
    <location>
        <begin position="133"/>
        <end position="155"/>
    </location>
</feature>
<sequence>MIFEIFFACWRIVEFVTLIPIFSMLASLIHVYIRNNALTPTYILVLFIVSVLGAGWTIYTLFSYHRSHTNARFVAFIDLCFIGSLIGAVYQLRFIGHQSCGDATADAFWNISFPTATGTDSVSPGKTCGLLKASFALGIMNCILFLITAFFAFLIGRKKKNQKEVVVEETHYSRHGHRRSGSHRSHRSTHSRRSGSYV</sequence>
<name>A0A0C3CRT2_OIDMZ</name>
<evidence type="ECO:0000313" key="4">
    <source>
        <dbReference type="Proteomes" id="UP000054321"/>
    </source>
</evidence>
<keyword evidence="2" id="KW-0472">Membrane</keyword>